<evidence type="ECO:0000313" key="2">
    <source>
        <dbReference type="Proteomes" id="UP001056120"/>
    </source>
</evidence>
<organism evidence="1 2">
    <name type="scientific">Smallanthus sonchifolius</name>
    <dbReference type="NCBI Taxonomy" id="185202"/>
    <lineage>
        <taxon>Eukaryota</taxon>
        <taxon>Viridiplantae</taxon>
        <taxon>Streptophyta</taxon>
        <taxon>Embryophyta</taxon>
        <taxon>Tracheophyta</taxon>
        <taxon>Spermatophyta</taxon>
        <taxon>Magnoliopsida</taxon>
        <taxon>eudicotyledons</taxon>
        <taxon>Gunneridae</taxon>
        <taxon>Pentapetalae</taxon>
        <taxon>asterids</taxon>
        <taxon>campanulids</taxon>
        <taxon>Asterales</taxon>
        <taxon>Asteraceae</taxon>
        <taxon>Asteroideae</taxon>
        <taxon>Heliantheae alliance</taxon>
        <taxon>Millerieae</taxon>
        <taxon>Smallanthus</taxon>
    </lineage>
</organism>
<proteinExistence type="predicted"/>
<dbReference type="EMBL" id="CM042043">
    <property type="protein sequence ID" value="KAI3695166.1"/>
    <property type="molecule type" value="Genomic_DNA"/>
</dbReference>
<reference evidence="2" key="1">
    <citation type="journal article" date="2022" name="Mol. Ecol. Resour.">
        <title>The genomes of chicory, endive, great burdock and yacon provide insights into Asteraceae palaeo-polyploidization history and plant inulin production.</title>
        <authorList>
            <person name="Fan W."/>
            <person name="Wang S."/>
            <person name="Wang H."/>
            <person name="Wang A."/>
            <person name="Jiang F."/>
            <person name="Liu H."/>
            <person name="Zhao H."/>
            <person name="Xu D."/>
            <person name="Zhang Y."/>
        </authorList>
    </citation>
    <scope>NUCLEOTIDE SEQUENCE [LARGE SCALE GENOMIC DNA]</scope>
    <source>
        <strain evidence="2">cv. Yunnan</strain>
    </source>
</reference>
<protein>
    <submittedName>
        <fullName evidence="1">Uncharacterized protein</fullName>
    </submittedName>
</protein>
<accession>A0ACB8ZBP6</accession>
<name>A0ACB8ZBP6_9ASTR</name>
<gene>
    <name evidence="1" type="ORF">L1987_78155</name>
</gene>
<reference evidence="1 2" key="2">
    <citation type="journal article" date="2022" name="Mol. Ecol. Resour.">
        <title>The genomes of chicory, endive, great burdock and yacon provide insights into Asteraceae paleo-polyploidization history and plant inulin production.</title>
        <authorList>
            <person name="Fan W."/>
            <person name="Wang S."/>
            <person name="Wang H."/>
            <person name="Wang A."/>
            <person name="Jiang F."/>
            <person name="Liu H."/>
            <person name="Zhao H."/>
            <person name="Xu D."/>
            <person name="Zhang Y."/>
        </authorList>
    </citation>
    <scope>NUCLEOTIDE SEQUENCE [LARGE SCALE GENOMIC DNA]</scope>
    <source>
        <strain evidence="2">cv. Yunnan</strain>
        <tissue evidence="1">Leaves</tissue>
    </source>
</reference>
<dbReference type="Proteomes" id="UP001056120">
    <property type="component" value="Linkage Group LG26"/>
</dbReference>
<sequence>MHTGLSWYAGDKSSSRAGFLIPRGTREATPGSSRYCSSYPYSISLRAGPMLLLVCKGNPAVCATATEMLYGAHEEERSCTFECLYITS</sequence>
<comment type="caution">
    <text evidence="1">The sequence shown here is derived from an EMBL/GenBank/DDBJ whole genome shotgun (WGS) entry which is preliminary data.</text>
</comment>
<keyword evidence="2" id="KW-1185">Reference proteome</keyword>
<evidence type="ECO:0000313" key="1">
    <source>
        <dbReference type="EMBL" id="KAI3695166.1"/>
    </source>
</evidence>